<proteinExistence type="predicted"/>
<dbReference type="Proteomes" id="UP000770785">
    <property type="component" value="Unassembled WGS sequence"/>
</dbReference>
<feature type="transmembrane region" description="Helical" evidence="1">
    <location>
        <begin position="54"/>
        <end position="71"/>
    </location>
</feature>
<protein>
    <recommendedName>
        <fullName evidence="4">DoxX family protein</fullName>
    </recommendedName>
</protein>
<organism evidence="2 3">
    <name type="scientific">Neolewinella antarctica</name>
    <dbReference type="NCBI Taxonomy" id="442734"/>
    <lineage>
        <taxon>Bacteria</taxon>
        <taxon>Pseudomonadati</taxon>
        <taxon>Bacteroidota</taxon>
        <taxon>Saprospiria</taxon>
        <taxon>Saprospirales</taxon>
        <taxon>Lewinellaceae</taxon>
        <taxon>Neolewinella</taxon>
    </lineage>
</organism>
<keyword evidence="1" id="KW-0812">Transmembrane</keyword>
<evidence type="ECO:0000256" key="1">
    <source>
        <dbReference type="SAM" id="Phobius"/>
    </source>
</evidence>
<feature type="transmembrane region" description="Helical" evidence="1">
    <location>
        <begin position="15"/>
        <end position="34"/>
    </location>
</feature>
<name>A0ABX0X709_9BACT</name>
<reference evidence="2 3" key="1">
    <citation type="submission" date="2020-03" db="EMBL/GenBank/DDBJ databases">
        <title>Genomic Encyclopedia of Type Strains, Phase IV (KMG-IV): sequencing the most valuable type-strain genomes for metagenomic binning, comparative biology and taxonomic classification.</title>
        <authorList>
            <person name="Goeker M."/>
        </authorList>
    </citation>
    <scope>NUCLEOTIDE SEQUENCE [LARGE SCALE GENOMIC DNA]</scope>
    <source>
        <strain evidence="2 3">DSM 105096</strain>
    </source>
</reference>
<evidence type="ECO:0000313" key="3">
    <source>
        <dbReference type="Proteomes" id="UP000770785"/>
    </source>
</evidence>
<keyword evidence="1" id="KW-0472">Membrane</keyword>
<dbReference type="RefSeq" id="WP_168035716.1">
    <property type="nucleotide sequence ID" value="NZ_JAATJH010000001.1"/>
</dbReference>
<evidence type="ECO:0008006" key="4">
    <source>
        <dbReference type="Google" id="ProtNLM"/>
    </source>
</evidence>
<evidence type="ECO:0000313" key="2">
    <source>
        <dbReference type="EMBL" id="NJC24922.1"/>
    </source>
</evidence>
<keyword evidence="1" id="KW-1133">Transmembrane helix</keyword>
<dbReference type="EMBL" id="JAATJH010000001">
    <property type="protein sequence ID" value="NJC24922.1"/>
    <property type="molecule type" value="Genomic_DNA"/>
</dbReference>
<sequence length="129" mass="13940">MFAQHEKGISKTRRITGYVLSLLPALAVMGSGFTKFLPDNEIHALLEKLGMADYAVLIGIIEIGVVVLYAIPRTSNVGFFLFCSYVGAIIVGELVIGDVPLPGLTIGVMIYVGTLLRKPSLLGWDRGME</sequence>
<keyword evidence="3" id="KW-1185">Reference proteome</keyword>
<accession>A0ABX0X709</accession>
<feature type="transmembrane region" description="Helical" evidence="1">
    <location>
        <begin position="78"/>
        <end position="97"/>
    </location>
</feature>
<comment type="caution">
    <text evidence="2">The sequence shown here is derived from an EMBL/GenBank/DDBJ whole genome shotgun (WGS) entry which is preliminary data.</text>
</comment>
<gene>
    <name evidence="2" type="ORF">GGR27_000403</name>
</gene>